<dbReference type="Proteomes" id="UP000001812">
    <property type="component" value="Chromosome I"/>
</dbReference>
<gene>
    <name evidence="1" type="ORF">BURPS1710A_1450</name>
</gene>
<dbReference type="HOGENOM" id="CLU_2080362_0_0_4"/>
<accession>A0A0E1W733</accession>
<name>A0A0E1W733_BURPE</name>
<reference evidence="1" key="1">
    <citation type="submission" date="2009-05" db="EMBL/GenBank/DDBJ databases">
        <authorList>
            <person name="Harkins D.M."/>
            <person name="DeShazer D."/>
            <person name="Woods D.E."/>
            <person name="Brinkac L.M."/>
            <person name="Brown K.A."/>
            <person name="Hung G.C."/>
            <person name="Tuanyok A."/>
            <person name="Zhang B."/>
            <person name="Nierman W.C."/>
        </authorList>
    </citation>
    <scope>NUCLEOTIDE SEQUENCE [LARGE SCALE GENOMIC DNA]</scope>
    <source>
        <strain evidence="1">1710a</strain>
    </source>
</reference>
<dbReference type="InterPro" id="IPR012337">
    <property type="entry name" value="RNaseH-like_sf"/>
</dbReference>
<organism evidence="1">
    <name type="scientific">Burkholderia pseudomallei 1710a</name>
    <dbReference type="NCBI Taxonomy" id="320371"/>
    <lineage>
        <taxon>Bacteria</taxon>
        <taxon>Pseudomonadati</taxon>
        <taxon>Pseudomonadota</taxon>
        <taxon>Betaproteobacteria</taxon>
        <taxon>Burkholderiales</taxon>
        <taxon>Burkholderiaceae</taxon>
        <taxon>Burkholderia</taxon>
        <taxon>pseudomallei group</taxon>
    </lineage>
</organism>
<proteinExistence type="predicted"/>
<evidence type="ECO:0000313" key="1">
    <source>
        <dbReference type="EMBL" id="EET08224.1"/>
    </source>
</evidence>
<protein>
    <submittedName>
        <fullName evidence="1">Integrase, catalytic region</fullName>
    </submittedName>
</protein>
<dbReference type="EMBL" id="CM000832">
    <property type="protein sequence ID" value="EET08224.1"/>
    <property type="molecule type" value="Genomic_DNA"/>
</dbReference>
<dbReference type="AlphaFoldDB" id="A0A0E1W733"/>
<sequence>MNIDQDSQFTAGAFTDAVLGRQLRLSVGGNGAWRDNVFVERTWRSIKYEEVHLKAYESVGHARCSIANTSICTTGNGPFEPGGPDAGRGMLRDAACDQIGSMIASDVPLKNRRKLSG</sequence>
<dbReference type="SUPFAM" id="SSF53098">
    <property type="entry name" value="Ribonuclease H-like"/>
    <property type="match status" value="1"/>
</dbReference>